<gene>
    <name evidence="1" type="ORF">L2737_02265</name>
</gene>
<accession>A0ABT0KK03</accession>
<evidence type="ECO:0000313" key="1">
    <source>
        <dbReference type="EMBL" id="MCL1044157.1"/>
    </source>
</evidence>
<reference evidence="1 2" key="1">
    <citation type="submission" date="2022-01" db="EMBL/GenBank/DDBJ databases">
        <title>Whole genome-based taxonomy of the Shewanellaceae.</title>
        <authorList>
            <person name="Martin-Rodriguez A.J."/>
        </authorList>
    </citation>
    <scope>NUCLEOTIDE SEQUENCE [LARGE SCALE GENOMIC DNA]</scope>
    <source>
        <strain evidence="1 2">DSM 24955</strain>
    </source>
</reference>
<proteinExistence type="predicted"/>
<comment type="caution">
    <text evidence="1">The sequence shown here is derived from an EMBL/GenBank/DDBJ whole genome shotgun (WGS) entry which is preliminary data.</text>
</comment>
<organism evidence="1 2">
    <name type="scientific">Shewanella electrodiphila</name>
    <dbReference type="NCBI Taxonomy" id="934143"/>
    <lineage>
        <taxon>Bacteria</taxon>
        <taxon>Pseudomonadati</taxon>
        <taxon>Pseudomonadota</taxon>
        <taxon>Gammaproteobacteria</taxon>
        <taxon>Alteromonadales</taxon>
        <taxon>Shewanellaceae</taxon>
        <taxon>Shewanella</taxon>
    </lineage>
</organism>
<sequence length="322" mass="34629">MNYDIFNGDADGIIALLQLRLANPIESTLITGVKRDIQLLRKVAAQPGDDVTVLDISMEKNIDALTPLLAAGVKVFYADHHRSGAIPESDNLSAHIDLDPNTCTSLIVDKHLKGQYHYWAIAAAYGDNLMAAADELCSLAGLTAEQAAQLNELGTLINYNGYGSSISDLHFEPAALYTALKAYPNPFDAIADKASPFYQLQAAYGQDMAKAQAVNALHESSNLAVFELPNEAWAKRISGVYGNYLANKNPNLAHAVLTDNEDDTYTVSLRAPLTNKQGAGDICSQFETGGGRAAAAGINALNKGELGEFMLATEQYYRAIDE</sequence>
<dbReference type="SUPFAM" id="SSF64182">
    <property type="entry name" value="DHH phosphoesterases"/>
    <property type="match status" value="1"/>
</dbReference>
<dbReference type="RefSeq" id="WP_248954616.1">
    <property type="nucleotide sequence ID" value="NZ_JAKIKU010000001.1"/>
</dbReference>
<protein>
    <submittedName>
        <fullName evidence="1">DHH family phosphoesterase</fullName>
    </submittedName>
</protein>
<dbReference type="InterPro" id="IPR038763">
    <property type="entry name" value="DHH_sf"/>
</dbReference>
<name>A0ABT0KK03_9GAMM</name>
<keyword evidence="2" id="KW-1185">Reference proteome</keyword>
<dbReference type="EMBL" id="JAKIKU010000001">
    <property type="protein sequence ID" value="MCL1044157.1"/>
    <property type="molecule type" value="Genomic_DNA"/>
</dbReference>
<evidence type="ECO:0000313" key="2">
    <source>
        <dbReference type="Proteomes" id="UP001202134"/>
    </source>
</evidence>
<dbReference type="Proteomes" id="UP001202134">
    <property type="component" value="Unassembled WGS sequence"/>
</dbReference>